<feature type="transmembrane region" description="Helical" evidence="1">
    <location>
        <begin position="127"/>
        <end position="146"/>
    </location>
</feature>
<accession>A0A368XC19</accession>
<feature type="transmembrane region" description="Helical" evidence="1">
    <location>
        <begin position="12"/>
        <end position="30"/>
    </location>
</feature>
<keyword evidence="1" id="KW-0812">Transmembrane</keyword>
<keyword evidence="1" id="KW-0472">Membrane</keyword>
<gene>
    <name evidence="2" type="ORF">DFR57_111130</name>
</gene>
<name>A0A368XC19_9BACI</name>
<evidence type="ECO:0000313" key="3">
    <source>
        <dbReference type="Proteomes" id="UP000252585"/>
    </source>
</evidence>
<evidence type="ECO:0000256" key="1">
    <source>
        <dbReference type="SAM" id="Phobius"/>
    </source>
</evidence>
<keyword evidence="1" id="KW-1133">Transmembrane helix</keyword>
<dbReference type="EMBL" id="QPJJ01000011">
    <property type="protein sequence ID" value="RCW65395.1"/>
    <property type="molecule type" value="Genomic_DNA"/>
</dbReference>
<dbReference type="InterPro" id="IPR024563">
    <property type="entry name" value="YqhR"/>
</dbReference>
<proteinExistence type="predicted"/>
<feature type="transmembrane region" description="Helical" evidence="1">
    <location>
        <begin position="92"/>
        <end position="115"/>
    </location>
</feature>
<organism evidence="2 3">
    <name type="scientific">Saliterribacillus persicus</name>
    <dbReference type="NCBI Taxonomy" id="930114"/>
    <lineage>
        <taxon>Bacteria</taxon>
        <taxon>Bacillati</taxon>
        <taxon>Bacillota</taxon>
        <taxon>Bacilli</taxon>
        <taxon>Bacillales</taxon>
        <taxon>Bacillaceae</taxon>
        <taxon>Saliterribacillus</taxon>
    </lineage>
</organism>
<comment type="caution">
    <text evidence="2">The sequence shown here is derived from an EMBL/GenBank/DDBJ whole genome shotgun (WGS) entry which is preliminary data.</text>
</comment>
<sequence length="158" mass="18210">MSNKKNKSNYNPALRSLVTGFFGGLFWSSISYFGHLFHFTSVSPSTFILRLWYDYAWIEKWKGEILSILIISLLSSLVGLFYFFLLKKFIGVLVPLVFGCILWAVIFSSFSYLFPTLIHWSSLSSDTIVSTICLFLLYGLFIGYSINYDYAIHQEQSN</sequence>
<dbReference type="AlphaFoldDB" id="A0A368XC19"/>
<dbReference type="OrthoDB" id="2691442at2"/>
<evidence type="ECO:0000313" key="2">
    <source>
        <dbReference type="EMBL" id="RCW65395.1"/>
    </source>
</evidence>
<feature type="transmembrane region" description="Helical" evidence="1">
    <location>
        <begin position="65"/>
        <end position="86"/>
    </location>
</feature>
<dbReference type="RefSeq" id="WP_114353680.1">
    <property type="nucleotide sequence ID" value="NZ_QPJJ01000011.1"/>
</dbReference>
<dbReference type="Pfam" id="PF11085">
    <property type="entry name" value="YqhR"/>
    <property type="match status" value="1"/>
</dbReference>
<dbReference type="Proteomes" id="UP000252585">
    <property type="component" value="Unassembled WGS sequence"/>
</dbReference>
<reference evidence="2 3" key="1">
    <citation type="submission" date="2018-07" db="EMBL/GenBank/DDBJ databases">
        <title>Genomic Encyclopedia of Type Strains, Phase IV (KMG-IV): sequencing the most valuable type-strain genomes for metagenomic binning, comparative biology and taxonomic classification.</title>
        <authorList>
            <person name="Goeker M."/>
        </authorList>
    </citation>
    <scope>NUCLEOTIDE SEQUENCE [LARGE SCALE GENOMIC DNA]</scope>
    <source>
        <strain evidence="2 3">DSM 27696</strain>
    </source>
</reference>
<protein>
    <submittedName>
        <fullName evidence="2">Membrane protein YqhR</fullName>
    </submittedName>
</protein>
<keyword evidence="3" id="KW-1185">Reference proteome</keyword>